<reference evidence="1 2" key="1">
    <citation type="submission" date="2019-11" db="EMBL/GenBank/DDBJ databases">
        <title>Type strains purchased from KCTC, JCM and DSMZ.</title>
        <authorList>
            <person name="Lu H."/>
        </authorList>
    </citation>
    <scope>NUCLEOTIDE SEQUENCE [LARGE SCALE GENOMIC DNA]</scope>
    <source>
        <strain evidence="1 2">KCTC 22382</strain>
    </source>
</reference>
<sequence>MDDHFNNLYQADFHRWLLHQAELLQAHDFERLDLPNLIEEIETMGKNRQHELEHRLTILIMHLLKFQLQPDHIGRSWISTIFEQRERIKEGMKRMPSLRPKLEHTIQDAYKSARRKAARETGIPIENFPRTVPFTMRQILDSNFLP</sequence>
<dbReference type="PANTHER" id="PTHR34235">
    <property type="entry name" value="SLR1203 PROTEIN-RELATED"/>
    <property type="match status" value="1"/>
</dbReference>
<proteinExistence type="predicted"/>
<dbReference type="Pfam" id="PF01724">
    <property type="entry name" value="DUF29"/>
    <property type="match status" value="1"/>
</dbReference>
<keyword evidence="2" id="KW-1185">Reference proteome</keyword>
<dbReference type="InterPro" id="IPR002636">
    <property type="entry name" value="DUF29"/>
</dbReference>
<evidence type="ECO:0000313" key="2">
    <source>
        <dbReference type="Proteomes" id="UP000475582"/>
    </source>
</evidence>
<protein>
    <submittedName>
        <fullName evidence="1">DUF29 family protein</fullName>
    </submittedName>
</protein>
<evidence type="ECO:0000313" key="1">
    <source>
        <dbReference type="EMBL" id="MTV39251.1"/>
    </source>
</evidence>
<dbReference type="Proteomes" id="UP000475582">
    <property type="component" value="Unassembled WGS sequence"/>
</dbReference>
<accession>A0A6L6PKU9</accession>
<dbReference type="RefSeq" id="WP_155464889.1">
    <property type="nucleotide sequence ID" value="NZ_WNKY01000017.1"/>
</dbReference>
<name>A0A6L6PKU9_9BURK</name>
<dbReference type="AlphaFoldDB" id="A0A6L6PKU9"/>
<organism evidence="1 2">
    <name type="scientific">Duganella radicis</name>
    <dbReference type="NCBI Taxonomy" id="551988"/>
    <lineage>
        <taxon>Bacteria</taxon>
        <taxon>Pseudomonadati</taxon>
        <taxon>Pseudomonadota</taxon>
        <taxon>Betaproteobacteria</taxon>
        <taxon>Burkholderiales</taxon>
        <taxon>Oxalobacteraceae</taxon>
        <taxon>Telluria group</taxon>
        <taxon>Duganella</taxon>
    </lineage>
</organism>
<dbReference type="Gene3D" id="1.20.1220.20">
    <property type="entry name" value="Uncharcterised protein PF01724"/>
    <property type="match status" value="1"/>
</dbReference>
<comment type="caution">
    <text evidence="1">The sequence shown here is derived from an EMBL/GenBank/DDBJ whole genome shotgun (WGS) entry which is preliminary data.</text>
</comment>
<dbReference type="OrthoDB" id="425753at2"/>
<gene>
    <name evidence="1" type="ORF">GM676_16885</name>
</gene>
<dbReference type="EMBL" id="WNKY01000017">
    <property type="protein sequence ID" value="MTV39251.1"/>
    <property type="molecule type" value="Genomic_DNA"/>
</dbReference>